<comment type="function">
    <text evidence="6">Reversible hydration of carbon dioxide.</text>
</comment>
<proteinExistence type="inferred from homology"/>
<dbReference type="PANTHER" id="PTHR18952:SF208">
    <property type="entry name" value="CARBONIC ANHYDRASE XA-RELATED"/>
    <property type="match status" value="1"/>
</dbReference>
<dbReference type="PANTHER" id="PTHR18952">
    <property type="entry name" value="CARBONIC ANHYDRASE"/>
    <property type="match status" value="1"/>
</dbReference>
<dbReference type="PROSITE" id="PS51144">
    <property type="entry name" value="ALPHA_CA_2"/>
    <property type="match status" value="1"/>
</dbReference>
<dbReference type="InterPro" id="IPR001148">
    <property type="entry name" value="CA_dom"/>
</dbReference>
<dbReference type="Pfam" id="PF00194">
    <property type="entry name" value="Carb_anhydrase"/>
    <property type="match status" value="1"/>
</dbReference>
<reference evidence="8" key="1">
    <citation type="submission" date="2016-03" db="EMBL/GenBank/DDBJ databases">
        <title>Mechanisms controlling the formation of the plant cell surface in tip-growing cells are functionally conserved among land plants.</title>
        <authorList>
            <person name="Honkanen S."/>
            <person name="Jones V.A."/>
            <person name="Morieri G."/>
            <person name="Champion C."/>
            <person name="Hetherington A.J."/>
            <person name="Kelly S."/>
            <person name="Saint-Marcoux D."/>
            <person name="Proust H."/>
            <person name="Prescott H."/>
            <person name="Dolan L."/>
        </authorList>
    </citation>
    <scope>NUCLEOTIDE SEQUENCE [LARGE SCALE GENOMIC DNA]</scope>
    <source>
        <tissue evidence="8">Whole gametophyte</tissue>
    </source>
</reference>
<dbReference type="InterPro" id="IPR036398">
    <property type="entry name" value="CA_dom_sf"/>
</dbReference>
<dbReference type="PROSITE" id="PS00162">
    <property type="entry name" value="ALPHA_CA_1"/>
    <property type="match status" value="1"/>
</dbReference>
<comment type="similarity">
    <text evidence="6">Belongs to the alpha-carbonic anhydrase family.</text>
</comment>
<dbReference type="InterPro" id="IPR041891">
    <property type="entry name" value="Alpha_CA_prokaryot-like"/>
</dbReference>
<protein>
    <recommendedName>
        <fullName evidence="2 6">Carbonic anhydrase</fullName>
        <ecNumber evidence="2 6">4.2.1.1</ecNumber>
    </recommendedName>
</protein>
<dbReference type="GO" id="GO:0008270">
    <property type="term" value="F:zinc ion binding"/>
    <property type="evidence" value="ECO:0007669"/>
    <property type="project" value="UniProtKB-UniRule"/>
</dbReference>
<organism evidence="8 9">
    <name type="scientific">Marchantia polymorpha subsp. ruderalis</name>
    <dbReference type="NCBI Taxonomy" id="1480154"/>
    <lineage>
        <taxon>Eukaryota</taxon>
        <taxon>Viridiplantae</taxon>
        <taxon>Streptophyta</taxon>
        <taxon>Embryophyta</taxon>
        <taxon>Marchantiophyta</taxon>
        <taxon>Marchantiopsida</taxon>
        <taxon>Marchantiidae</taxon>
        <taxon>Marchantiales</taxon>
        <taxon>Marchantiaceae</taxon>
        <taxon>Marchantia</taxon>
    </lineage>
</organism>
<feature type="domain" description="Alpha-carbonic anhydrase" evidence="7">
    <location>
        <begin position="36"/>
        <end position="259"/>
    </location>
</feature>
<keyword evidence="9" id="KW-1185">Reference proteome</keyword>
<dbReference type="GO" id="GO:0004089">
    <property type="term" value="F:carbonate dehydratase activity"/>
    <property type="evidence" value="ECO:0007669"/>
    <property type="project" value="UniProtKB-UniRule"/>
</dbReference>
<dbReference type="EMBL" id="LVLJ01003060">
    <property type="protein sequence ID" value="OAE22836.1"/>
    <property type="molecule type" value="Genomic_DNA"/>
</dbReference>
<evidence type="ECO:0000313" key="8">
    <source>
        <dbReference type="EMBL" id="OAE22836.1"/>
    </source>
</evidence>
<dbReference type="SUPFAM" id="SSF51069">
    <property type="entry name" value="Carbonic anhydrase"/>
    <property type="match status" value="1"/>
</dbReference>
<sequence length="259" mass="28570">MSNVIRSPEHSSRATGLTFIGFLLFASITVAPAQVRALEYSGPNGPQSWGGLCNIGRSQTPIDIVSSEAVVDRSLSVLKVDYSSRTRATITNSAVNLELEVDGEMPFGKLYLDDTYNLIGFHFHAPSEHEINGQSYDLELHLVHQIDSSNSTDLAVIGLLYNQGHDDSSTDLFLQQVFDALPSVLVPNTTRYMDTNLDFCPLYPMLAGSYARYAGSLTTPPCSENVIWTVMLNENLRVSPRQFEAYKSVFEVCSESSIE</sequence>
<evidence type="ECO:0000259" key="7">
    <source>
        <dbReference type="PROSITE" id="PS51144"/>
    </source>
</evidence>
<dbReference type="InterPro" id="IPR023561">
    <property type="entry name" value="Carbonic_anhydrase_a-class"/>
</dbReference>
<dbReference type="InterPro" id="IPR018338">
    <property type="entry name" value="Carbonic_anhydrase_a-class_CS"/>
</dbReference>
<name>A0A176VSM8_MARPO</name>
<comment type="caution">
    <text evidence="8">The sequence shown here is derived from an EMBL/GenBank/DDBJ whole genome shotgun (WGS) entry which is preliminary data.</text>
</comment>
<evidence type="ECO:0000256" key="4">
    <source>
        <dbReference type="ARBA" id="ARBA00022833"/>
    </source>
</evidence>
<evidence type="ECO:0000256" key="2">
    <source>
        <dbReference type="ARBA" id="ARBA00012925"/>
    </source>
</evidence>
<dbReference type="EC" id="4.2.1.1" evidence="2 6"/>
<evidence type="ECO:0000313" key="9">
    <source>
        <dbReference type="Proteomes" id="UP000077202"/>
    </source>
</evidence>
<evidence type="ECO:0000256" key="6">
    <source>
        <dbReference type="RuleBase" id="RU367011"/>
    </source>
</evidence>
<dbReference type="Proteomes" id="UP000077202">
    <property type="component" value="Unassembled WGS sequence"/>
</dbReference>
<dbReference type="Gene3D" id="3.10.200.10">
    <property type="entry name" value="Alpha carbonic anhydrase"/>
    <property type="match status" value="1"/>
</dbReference>
<accession>A0A176VSM8</accession>
<gene>
    <name evidence="8" type="ORF">AXG93_496s1320</name>
</gene>
<keyword evidence="5 6" id="KW-0456">Lyase</keyword>
<evidence type="ECO:0000256" key="3">
    <source>
        <dbReference type="ARBA" id="ARBA00022723"/>
    </source>
</evidence>
<evidence type="ECO:0000256" key="5">
    <source>
        <dbReference type="ARBA" id="ARBA00023239"/>
    </source>
</evidence>
<dbReference type="AlphaFoldDB" id="A0A176VSM8"/>
<comment type="cofactor">
    <cofactor evidence="1 6">
        <name>Zn(2+)</name>
        <dbReference type="ChEBI" id="CHEBI:29105"/>
    </cofactor>
</comment>
<dbReference type="CDD" id="cd03124">
    <property type="entry name" value="alpha_CA_prokaryotic_like"/>
    <property type="match status" value="1"/>
</dbReference>
<keyword evidence="4 6" id="KW-0862">Zinc</keyword>
<keyword evidence="3 6" id="KW-0479">Metal-binding</keyword>
<comment type="catalytic activity">
    <reaction evidence="6">
        <text>hydrogencarbonate + H(+) = CO2 + H2O</text>
        <dbReference type="Rhea" id="RHEA:10748"/>
        <dbReference type="ChEBI" id="CHEBI:15377"/>
        <dbReference type="ChEBI" id="CHEBI:15378"/>
        <dbReference type="ChEBI" id="CHEBI:16526"/>
        <dbReference type="ChEBI" id="CHEBI:17544"/>
        <dbReference type="EC" id="4.2.1.1"/>
    </reaction>
</comment>
<evidence type="ECO:0000256" key="1">
    <source>
        <dbReference type="ARBA" id="ARBA00001947"/>
    </source>
</evidence>
<dbReference type="GO" id="GO:0006730">
    <property type="term" value="P:one-carbon metabolic process"/>
    <property type="evidence" value="ECO:0007669"/>
    <property type="project" value="TreeGrafter"/>
</dbReference>
<dbReference type="SMART" id="SM01057">
    <property type="entry name" value="Carb_anhydrase"/>
    <property type="match status" value="1"/>
</dbReference>